<evidence type="ECO:0008006" key="3">
    <source>
        <dbReference type="Google" id="ProtNLM"/>
    </source>
</evidence>
<name>A0ABU1E4A5_9FLAO</name>
<sequence>MAFYAVTGCKRQDTLQGTYTDIDSTSIDSTAYKASTPTFSDSTSHIQDTVSNISLKPKYAIILAVIAPDTDSALVRENISRYQSIGSDIIEMMDVSEDAKYRKMDEFEKTLYKDGAVPSGMSVRKRKILVFDSYAEASKQREEFIK</sequence>
<proteinExistence type="predicted"/>
<accession>A0ABU1E4A5</accession>
<dbReference type="Proteomes" id="UP001260959">
    <property type="component" value="Unassembled WGS sequence"/>
</dbReference>
<evidence type="ECO:0000313" key="2">
    <source>
        <dbReference type="Proteomes" id="UP001260959"/>
    </source>
</evidence>
<keyword evidence="2" id="KW-1185">Reference proteome</keyword>
<reference evidence="1 2" key="1">
    <citation type="submission" date="2023-08" db="EMBL/GenBank/DDBJ databases">
        <authorList>
            <person name="Maltman C."/>
        </authorList>
    </citation>
    <scope>NUCLEOTIDE SEQUENCE [LARGE SCALE GENOMIC DNA]</scope>
    <source>
        <strain evidence="1 2">ES2</strain>
    </source>
</reference>
<protein>
    <recommendedName>
        <fullName evidence="3">DUF4358 domain-containing protein</fullName>
    </recommendedName>
</protein>
<comment type="caution">
    <text evidence="1">The sequence shown here is derived from an EMBL/GenBank/DDBJ whole genome shotgun (WGS) entry which is preliminary data.</text>
</comment>
<evidence type="ECO:0000313" key="1">
    <source>
        <dbReference type="EMBL" id="MDR4952611.1"/>
    </source>
</evidence>
<dbReference type="EMBL" id="JAVIXS010000006">
    <property type="protein sequence ID" value="MDR4952611.1"/>
    <property type="molecule type" value="Genomic_DNA"/>
</dbReference>
<dbReference type="RefSeq" id="WP_309522142.1">
    <property type="nucleotide sequence ID" value="NZ_JAVIXS010000006.1"/>
</dbReference>
<gene>
    <name evidence="1" type="ORF">REB14_10530</name>
</gene>
<organism evidence="1 2">
    <name type="scientific">Chryseobacterium metallicongregator</name>
    <dbReference type="NCBI Taxonomy" id="3073042"/>
    <lineage>
        <taxon>Bacteria</taxon>
        <taxon>Pseudomonadati</taxon>
        <taxon>Bacteroidota</taxon>
        <taxon>Flavobacteriia</taxon>
        <taxon>Flavobacteriales</taxon>
        <taxon>Weeksellaceae</taxon>
        <taxon>Chryseobacterium group</taxon>
        <taxon>Chryseobacterium</taxon>
    </lineage>
</organism>